<organism evidence="9">
    <name type="scientific">freshwater metagenome</name>
    <dbReference type="NCBI Taxonomy" id="449393"/>
    <lineage>
        <taxon>unclassified sequences</taxon>
        <taxon>metagenomes</taxon>
        <taxon>ecological metagenomes</taxon>
    </lineage>
</organism>
<protein>
    <submittedName>
        <fullName evidence="9">Unannotated protein</fullName>
    </submittedName>
</protein>
<evidence type="ECO:0000256" key="3">
    <source>
        <dbReference type="ARBA" id="ARBA00022679"/>
    </source>
</evidence>
<evidence type="ECO:0000256" key="6">
    <source>
        <dbReference type="ARBA" id="ARBA00023136"/>
    </source>
</evidence>
<evidence type="ECO:0000256" key="2">
    <source>
        <dbReference type="ARBA" id="ARBA00022475"/>
    </source>
</evidence>
<feature type="region of interest" description="Disordered" evidence="7">
    <location>
        <begin position="399"/>
        <end position="421"/>
    </location>
</feature>
<name>A0A6J5YVB4_9ZZZZ</name>
<keyword evidence="5 8" id="KW-1133">Transmembrane helix</keyword>
<evidence type="ECO:0000256" key="7">
    <source>
        <dbReference type="SAM" id="MobiDB-lite"/>
    </source>
</evidence>
<accession>A0A6J5YVB4</accession>
<evidence type="ECO:0000313" key="9">
    <source>
        <dbReference type="EMBL" id="CAB4334425.1"/>
    </source>
</evidence>
<keyword evidence="3" id="KW-0808">Transferase</keyword>
<feature type="transmembrane region" description="Helical" evidence="8">
    <location>
        <begin position="190"/>
        <end position="213"/>
    </location>
</feature>
<sequence length="421" mass="45487">MPDWLYEVVNPWTTPAAIVAAIVVIAWVLRIRGRNLAVVALSAAVAVAMWQAWKAGPPNGLLDLQIYTNSARSWLNGGSLYEYHDPTFHLSATYPPIGPVLFSALTPLTADGREVAFTFVNLVALFGCAWSVAGLARIAPEKRFEWSAWAFAASTVTIPVWLTLRQGQINIIIWLLVLADLNALRRSRRYAGVAIGLATAIKLLPGLFIVWLAITKRWKALACSLFAFGLATAIGWLLDPSDSHSYWSNLIWKSDRVGALNDPRNNSALGVIARSFNPGPGPTAMWLCIAFAILAVTLVRSIKASRANDLLAVAAIVGCATAAISPISWTHHLGFLLVALAAFVLQAKSNRAKVLCVIVWLFLVDPAGHGDETLQSTIRAFLVIGAICFTPIRPAKIATGPSADQTETTSRTRDTNSMLPS</sequence>
<feature type="transmembrane region" description="Helical" evidence="8">
    <location>
        <begin position="12"/>
        <end position="29"/>
    </location>
</feature>
<evidence type="ECO:0000256" key="5">
    <source>
        <dbReference type="ARBA" id="ARBA00022989"/>
    </source>
</evidence>
<dbReference type="Pfam" id="PF09594">
    <property type="entry name" value="GT87"/>
    <property type="match status" value="1"/>
</dbReference>
<dbReference type="AlphaFoldDB" id="A0A6J5YVB4"/>
<feature type="compositionally biased region" description="Polar residues" evidence="7">
    <location>
        <begin position="402"/>
        <end position="421"/>
    </location>
</feature>
<keyword evidence="6 8" id="KW-0472">Membrane</keyword>
<evidence type="ECO:0000256" key="4">
    <source>
        <dbReference type="ARBA" id="ARBA00022692"/>
    </source>
</evidence>
<dbReference type="GO" id="GO:0005886">
    <property type="term" value="C:plasma membrane"/>
    <property type="evidence" value="ECO:0007669"/>
    <property type="project" value="UniProtKB-SubCell"/>
</dbReference>
<feature type="transmembrane region" description="Helical" evidence="8">
    <location>
        <begin position="284"/>
        <end position="302"/>
    </location>
</feature>
<comment type="subcellular location">
    <subcellularLocation>
        <location evidence="1">Cell membrane</location>
        <topology evidence="1">Multi-pass membrane protein</topology>
    </subcellularLocation>
</comment>
<proteinExistence type="predicted"/>
<gene>
    <name evidence="9" type="ORF">UFOPK3331_00464</name>
</gene>
<evidence type="ECO:0000256" key="8">
    <source>
        <dbReference type="SAM" id="Phobius"/>
    </source>
</evidence>
<feature type="transmembrane region" description="Helical" evidence="8">
    <location>
        <begin position="36"/>
        <end position="53"/>
    </location>
</feature>
<keyword evidence="2" id="KW-1003">Cell membrane</keyword>
<reference evidence="9" key="1">
    <citation type="submission" date="2020-05" db="EMBL/GenBank/DDBJ databases">
        <authorList>
            <person name="Chiriac C."/>
            <person name="Salcher M."/>
            <person name="Ghai R."/>
            <person name="Kavagutti S V."/>
        </authorList>
    </citation>
    <scope>NUCLEOTIDE SEQUENCE</scope>
</reference>
<keyword evidence="4 8" id="KW-0812">Transmembrane</keyword>
<evidence type="ECO:0000256" key="1">
    <source>
        <dbReference type="ARBA" id="ARBA00004651"/>
    </source>
</evidence>
<feature type="transmembrane region" description="Helical" evidence="8">
    <location>
        <begin position="148"/>
        <end position="178"/>
    </location>
</feature>
<feature type="transmembrane region" description="Helical" evidence="8">
    <location>
        <begin position="309"/>
        <end position="325"/>
    </location>
</feature>
<dbReference type="InterPro" id="IPR018584">
    <property type="entry name" value="GT87"/>
</dbReference>
<dbReference type="GO" id="GO:0016758">
    <property type="term" value="F:hexosyltransferase activity"/>
    <property type="evidence" value="ECO:0007669"/>
    <property type="project" value="InterPro"/>
</dbReference>
<feature type="transmembrane region" description="Helical" evidence="8">
    <location>
        <begin position="115"/>
        <end position="136"/>
    </location>
</feature>
<dbReference type="EMBL" id="CAESAL010000010">
    <property type="protein sequence ID" value="CAB4334425.1"/>
    <property type="molecule type" value="Genomic_DNA"/>
</dbReference>
<feature type="transmembrane region" description="Helical" evidence="8">
    <location>
        <begin position="220"/>
        <end position="238"/>
    </location>
</feature>